<feature type="transmembrane region" description="Helical" evidence="1">
    <location>
        <begin position="181"/>
        <end position="203"/>
    </location>
</feature>
<feature type="transmembrane region" description="Helical" evidence="1">
    <location>
        <begin position="149"/>
        <end position="169"/>
    </location>
</feature>
<organism evidence="2 3">
    <name type="scientific">Oesophagostomum dentatum</name>
    <name type="common">Nodular worm</name>
    <dbReference type="NCBI Taxonomy" id="61180"/>
    <lineage>
        <taxon>Eukaryota</taxon>
        <taxon>Metazoa</taxon>
        <taxon>Ecdysozoa</taxon>
        <taxon>Nematoda</taxon>
        <taxon>Chromadorea</taxon>
        <taxon>Rhabditida</taxon>
        <taxon>Rhabditina</taxon>
        <taxon>Rhabditomorpha</taxon>
        <taxon>Strongyloidea</taxon>
        <taxon>Strongylidae</taxon>
        <taxon>Oesophagostomum</taxon>
    </lineage>
</organism>
<name>A0A0B1TFS5_OESDE</name>
<feature type="transmembrane region" description="Helical" evidence="1">
    <location>
        <begin position="20"/>
        <end position="41"/>
    </location>
</feature>
<dbReference type="Gene3D" id="1.20.1070.10">
    <property type="entry name" value="Rhodopsin 7-helix transmembrane proteins"/>
    <property type="match status" value="1"/>
</dbReference>
<keyword evidence="1" id="KW-0472">Membrane</keyword>
<proteinExistence type="predicted"/>
<evidence type="ECO:0000313" key="3">
    <source>
        <dbReference type="Proteomes" id="UP000053660"/>
    </source>
</evidence>
<gene>
    <name evidence="2" type="ORF">OESDEN_05434</name>
</gene>
<accession>A0A0B1TFS5</accession>
<evidence type="ECO:0008006" key="4">
    <source>
        <dbReference type="Google" id="ProtNLM"/>
    </source>
</evidence>
<dbReference type="Proteomes" id="UP000053660">
    <property type="component" value="Unassembled WGS sequence"/>
</dbReference>
<dbReference type="AlphaFoldDB" id="A0A0B1TFS5"/>
<protein>
    <recommendedName>
        <fullName evidence="4">G-protein coupled receptors family 1 profile domain-containing protein</fullName>
    </recommendedName>
</protein>
<feature type="transmembrane region" description="Helical" evidence="1">
    <location>
        <begin position="106"/>
        <end position="129"/>
    </location>
</feature>
<dbReference type="OrthoDB" id="5862307at2759"/>
<evidence type="ECO:0000256" key="1">
    <source>
        <dbReference type="SAM" id="Phobius"/>
    </source>
</evidence>
<keyword evidence="1" id="KW-1133">Transmembrane helix</keyword>
<dbReference type="EMBL" id="KN550255">
    <property type="protein sequence ID" value="KHJ94632.1"/>
    <property type="molecule type" value="Genomic_DNA"/>
</dbReference>
<evidence type="ECO:0000313" key="2">
    <source>
        <dbReference type="EMBL" id="KHJ94632.1"/>
    </source>
</evidence>
<keyword evidence="1" id="KW-0812">Transmembrane</keyword>
<dbReference type="SUPFAM" id="SSF81321">
    <property type="entry name" value="Family A G protein-coupled receptor-like"/>
    <property type="match status" value="1"/>
</dbReference>
<sequence length="243" mass="27737">MYKGQYFIEVTDMQCLFGTPWALLIFISVQFPAFINILIALERLVALHLPGWYRRRWKDRHRVYLISISLILTLAMLMLAITFNLIHPTKSPTRICVFANSIGTVYATVDHAAISLVYVLCFIVLAVVFKKSNRIRSPSKDELYRQHMILAITGMSVVMVSFPRVILILDMWKAPSFDGLFVGATYCLYATHSALSIVIYTLFRPDFRSRLLSLFGLQSCTSTPAIQSRVQVNMPNLVKMSMQ</sequence>
<feature type="transmembrane region" description="Helical" evidence="1">
    <location>
        <begin position="62"/>
        <end position="86"/>
    </location>
</feature>
<keyword evidence="3" id="KW-1185">Reference proteome</keyword>
<reference evidence="2 3" key="1">
    <citation type="submission" date="2014-03" db="EMBL/GenBank/DDBJ databases">
        <title>Draft genome of the hookworm Oesophagostomum dentatum.</title>
        <authorList>
            <person name="Mitreva M."/>
        </authorList>
    </citation>
    <scope>NUCLEOTIDE SEQUENCE [LARGE SCALE GENOMIC DNA]</scope>
    <source>
        <strain evidence="2 3">OD-Hann</strain>
    </source>
</reference>